<dbReference type="InParanoid" id="B9TQ61"/>
<keyword evidence="12" id="KW-1185">Reference proteome</keyword>
<evidence type="ECO:0000256" key="5">
    <source>
        <dbReference type="ARBA" id="ARBA00022606"/>
    </source>
</evidence>
<dbReference type="CDD" id="cd00130">
    <property type="entry name" value="PAS"/>
    <property type="match status" value="1"/>
</dbReference>
<dbReference type="InterPro" id="IPR003018">
    <property type="entry name" value="GAF"/>
</dbReference>
<evidence type="ECO:0000256" key="6">
    <source>
        <dbReference type="ARBA" id="ARBA00022679"/>
    </source>
</evidence>
<dbReference type="SUPFAM" id="SSF55781">
    <property type="entry name" value="GAF domain-like"/>
    <property type="match status" value="1"/>
</dbReference>
<dbReference type="Proteomes" id="UP000008311">
    <property type="component" value="Unassembled WGS sequence"/>
</dbReference>
<accession>B9TQ61</accession>
<dbReference type="Gene3D" id="3.30.450.20">
    <property type="entry name" value="PAS domain"/>
    <property type="match status" value="1"/>
</dbReference>
<dbReference type="PANTHER" id="PTHR43304:SF1">
    <property type="entry name" value="PAC DOMAIN-CONTAINING PROTEIN"/>
    <property type="match status" value="1"/>
</dbReference>
<organism evidence="11 12">
    <name type="scientific">Ricinus communis</name>
    <name type="common">Castor bean</name>
    <dbReference type="NCBI Taxonomy" id="3988"/>
    <lineage>
        <taxon>Eukaryota</taxon>
        <taxon>Viridiplantae</taxon>
        <taxon>Streptophyta</taxon>
        <taxon>Embryophyta</taxon>
        <taxon>Tracheophyta</taxon>
        <taxon>Spermatophyta</taxon>
        <taxon>Magnoliopsida</taxon>
        <taxon>eudicotyledons</taxon>
        <taxon>Gunneridae</taxon>
        <taxon>Pentapetalae</taxon>
        <taxon>rosids</taxon>
        <taxon>fabids</taxon>
        <taxon>Malpighiales</taxon>
        <taxon>Euphorbiaceae</taxon>
        <taxon>Acalyphoideae</taxon>
        <taxon>Acalypheae</taxon>
        <taxon>Ricinus</taxon>
    </lineage>
</organism>
<dbReference type="SUPFAM" id="SSF55785">
    <property type="entry name" value="PYP-like sensor domain (PAS domain)"/>
    <property type="match status" value="1"/>
</dbReference>
<comment type="catalytic activity">
    <reaction evidence="1">
        <text>ATP + protein L-histidine = ADP + protein N-phospho-L-histidine.</text>
        <dbReference type="EC" id="2.7.13.3"/>
    </reaction>
</comment>
<evidence type="ECO:0000256" key="8">
    <source>
        <dbReference type="ARBA" id="ARBA00022991"/>
    </source>
</evidence>
<dbReference type="Pfam" id="PF08447">
    <property type="entry name" value="PAS_3"/>
    <property type="match status" value="1"/>
</dbReference>
<dbReference type="InterPro" id="IPR013655">
    <property type="entry name" value="PAS_fold_3"/>
</dbReference>
<dbReference type="InterPro" id="IPR035965">
    <property type="entry name" value="PAS-like_dom_sf"/>
</dbReference>
<dbReference type="eggNOG" id="KOG0519">
    <property type="taxonomic scope" value="Eukaryota"/>
</dbReference>
<dbReference type="EMBL" id="EQ998041">
    <property type="protein sequence ID" value="EEF22003.1"/>
    <property type="molecule type" value="Genomic_DNA"/>
</dbReference>
<name>B9TQ61_RICCO</name>
<evidence type="ECO:0000256" key="7">
    <source>
        <dbReference type="ARBA" id="ARBA00022777"/>
    </source>
</evidence>
<reference evidence="12" key="1">
    <citation type="journal article" date="2010" name="Nat. Biotechnol.">
        <title>Draft genome sequence of the oilseed species Ricinus communis.</title>
        <authorList>
            <person name="Chan A.P."/>
            <person name="Crabtree J."/>
            <person name="Zhao Q."/>
            <person name="Lorenzi H."/>
            <person name="Orvis J."/>
            <person name="Puiu D."/>
            <person name="Melake-Berhan A."/>
            <person name="Jones K.M."/>
            <person name="Redman J."/>
            <person name="Chen G."/>
            <person name="Cahoon E.B."/>
            <person name="Gedil M."/>
            <person name="Stanke M."/>
            <person name="Haas B.J."/>
            <person name="Wortman J.R."/>
            <person name="Fraser-Liggett C.M."/>
            <person name="Ravel J."/>
            <person name="Rabinowicz P.D."/>
        </authorList>
    </citation>
    <scope>NUCLEOTIDE SEQUENCE [LARGE SCALE GENOMIC DNA]</scope>
    <source>
        <strain evidence="12">cv. Hale</strain>
    </source>
</reference>
<evidence type="ECO:0000256" key="2">
    <source>
        <dbReference type="ARBA" id="ARBA00012438"/>
    </source>
</evidence>
<feature type="non-terminal residue" evidence="11">
    <location>
        <position position="262"/>
    </location>
</feature>
<evidence type="ECO:0000256" key="1">
    <source>
        <dbReference type="ARBA" id="ARBA00000085"/>
    </source>
</evidence>
<keyword evidence="4" id="KW-0597">Phosphoprotein</keyword>
<dbReference type="EC" id="2.7.13.3" evidence="2"/>
<keyword evidence="6" id="KW-0808">Transferase</keyword>
<evidence type="ECO:0000259" key="10">
    <source>
        <dbReference type="PROSITE" id="PS50113"/>
    </source>
</evidence>
<dbReference type="NCBIfam" id="TIGR00229">
    <property type="entry name" value="sensory_box"/>
    <property type="match status" value="1"/>
</dbReference>
<dbReference type="FunFam" id="3.30.450.20:FF:000099">
    <property type="entry name" value="Sensory box sensor histidine kinase"/>
    <property type="match status" value="1"/>
</dbReference>
<gene>
    <name evidence="11" type="ORF">RCOM_2010950</name>
</gene>
<dbReference type="Gene3D" id="3.30.450.40">
    <property type="match status" value="1"/>
</dbReference>
<protein>
    <recommendedName>
        <fullName evidence="2">histidine kinase</fullName>
        <ecNumber evidence="2">2.7.13.3</ecNumber>
    </recommendedName>
</protein>
<dbReference type="PROSITE" id="PS50113">
    <property type="entry name" value="PAC"/>
    <property type="match status" value="1"/>
</dbReference>
<keyword evidence="9" id="KW-0675">Receptor</keyword>
<evidence type="ECO:0000313" key="12">
    <source>
        <dbReference type="Proteomes" id="UP000008311"/>
    </source>
</evidence>
<dbReference type="PANTHER" id="PTHR43304">
    <property type="entry name" value="PHYTOCHROME-LIKE PROTEIN CPH1"/>
    <property type="match status" value="1"/>
</dbReference>
<evidence type="ECO:0000256" key="9">
    <source>
        <dbReference type="ARBA" id="ARBA00023170"/>
    </source>
</evidence>
<sequence length="262" mass="29624">MLMHEDVTEKTEAENALRLREERFRSLVLATSQIVWSNTPDGRVDEDSPSWRAFTGQTYEEWREFGWLEAVHPDDRAATKAAWLACVATKTLFEARYRLRRSDGAYRWTEVRGVPILDTEGAIREWIGTNTDIHEIVLAEAELAQRLEREKRNAALLAKVAQAARKLQTVLWSGDIAEVLVNEVRDILQAHRAVVSLSDDPHDRDFPMQGALAVPLIDRTGKNIGLIQVSDKIDGEFSEEDEAILVQLASIAANGFENARLY</sequence>
<feature type="domain" description="PAC" evidence="10">
    <location>
        <begin position="93"/>
        <end position="145"/>
    </location>
</feature>
<dbReference type="GO" id="GO:0004673">
    <property type="term" value="F:protein histidine kinase activity"/>
    <property type="evidence" value="ECO:0007669"/>
    <property type="project" value="UniProtKB-EC"/>
</dbReference>
<dbReference type="AlphaFoldDB" id="B9TQ61"/>
<keyword evidence="5" id="KW-0716">Sensory transduction</keyword>
<keyword evidence="8" id="KW-0157">Chromophore</keyword>
<dbReference type="InterPro" id="IPR029016">
    <property type="entry name" value="GAF-like_dom_sf"/>
</dbReference>
<dbReference type="Pfam" id="PF13185">
    <property type="entry name" value="GAF_2"/>
    <property type="match status" value="1"/>
</dbReference>
<evidence type="ECO:0000313" key="11">
    <source>
        <dbReference type="EMBL" id="EEF22003.1"/>
    </source>
</evidence>
<dbReference type="InterPro" id="IPR000700">
    <property type="entry name" value="PAS-assoc_C"/>
</dbReference>
<dbReference type="GO" id="GO:0009881">
    <property type="term" value="F:photoreceptor activity"/>
    <property type="evidence" value="ECO:0007669"/>
    <property type="project" value="UniProtKB-KW"/>
</dbReference>
<evidence type="ECO:0000256" key="3">
    <source>
        <dbReference type="ARBA" id="ARBA00022543"/>
    </source>
</evidence>
<dbReference type="InterPro" id="IPR052162">
    <property type="entry name" value="Sensor_kinase/Photoreceptor"/>
</dbReference>
<dbReference type="GO" id="GO:0009637">
    <property type="term" value="P:response to blue light"/>
    <property type="evidence" value="ECO:0007669"/>
    <property type="project" value="UniProtKB-ARBA"/>
</dbReference>
<proteinExistence type="predicted"/>
<dbReference type="InterPro" id="IPR001610">
    <property type="entry name" value="PAC"/>
</dbReference>
<evidence type="ECO:0000256" key="4">
    <source>
        <dbReference type="ARBA" id="ARBA00022553"/>
    </source>
</evidence>
<keyword evidence="3" id="KW-0600">Photoreceptor protein</keyword>
<keyword evidence="7 11" id="KW-0418">Kinase</keyword>
<dbReference type="InterPro" id="IPR000014">
    <property type="entry name" value="PAS"/>
</dbReference>
<dbReference type="SMART" id="SM00086">
    <property type="entry name" value="PAC"/>
    <property type="match status" value="1"/>
</dbReference>